<reference evidence="3 4" key="1">
    <citation type="submission" date="2019-05" db="EMBL/GenBank/DDBJ databases">
        <title>Nesterenkonia sp. GY074 isolated from the Southern Atlantic Ocean.</title>
        <authorList>
            <person name="Zhang G."/>
        </authorList>
    </citation>
    <scope>NUCLEOTIDE SEQUENCE [LARGE SCALE GENOMIC DNA]</scope>
    <source>
        <strain evidence="3 4">GY074</strain>
    </source>
</reference>
<protein>
    <recommendedName>
        <fullName evidence="2">MaoC-like domain-containing protein</fullName>
    </recommendedName>
</protein>
<dbReference type="InterPro" id="IPR002539">
    <property type="entry name" value="MaoC-like_dom"/>
</dbReference>
<gene>
    <name evidence="3" type="ORF">FEF26_04015</name>
</gene>
<dbReference type="EMBL" id="VAVZ01000007">
    <property type="protein sequence ID" value="TLP98885.1"/>
    <property type="molecule type" value="Genomic_DNA"/>
</dbReference>
<dbReference type="OrthoDB" id="9774179at2"/>
<dbReference type="GO" id="GO:0004312">
    <property type="term" value="F:fatty acid synthase activity"/>
    <property type="evidence" value="ECO:0007669"/>
    <property type="project" value="InterPro"/>
</dbReference>
<organism evidence="3 4">
    <name type="scientific">Nesterenkonia salmonea</name>
    <dbReference type="NCBI Taxonomy" id="1804987"/>
    <lineage>
        <taxon>Bacteria</taxon>
        <taxon>Bacillati</taxon>
        <taxon>Actinomycetota</taxon>
        <taxon>Actinomycetes</taxon>
        <taxon>Micrococcales</taxon>
        <taxon>Micrococcaceae</taxon>
        <taxon>Nesterenkonia</taxon>
    </lineage>
</organism>
<dbReference type="Proteomes" id="UP000310458">
    <property type="component" value="Unassembled WGS sequence"/>
</dbReference>
<dbReference type="GO" id="GO:0005835">
    <property type="term" value="C:fatty acid synthase complex"/>
    <property type="evidence" value="ECO:0007669"/>
    <property type="project" value="InterPro"/>
</dbReference>
<dbReference type="PANTHER" id="PTHR43841:SF3">
    <property type="entry name" value="(3R)-HYDROXYACYL-ACP DEHYDRATASE SUBUNIT HADB"/>
    <property type="match status" value="1"/>
</dbReference>
<dbReference type="PRINTS" id="PR01483">
    <property type="entry name" value="FASYNTHASE"/>
</dbReference>
<sequence length="305" mass="33203">MSKPIRIPMPKLGRLYQKAALDAARSKISSGGSLKAFPEQSVVAEHPGITEDQAEQYRRLLAGEPFDGVHRRSLPSVLLHIAGFPVQMALMSRDSFPLPLMGMVHLSNEVLHHQPVHTDTPLQILARAGNFAPHRRGTQVDIIIEIYPAGLDPASASSADCLYSSTSQYLGMGTYLFSKDEGGASSREEFTPPTKTALWTLGTDAGRQYAAVSGDYNPIHLSGLTAKALGQKRAIVHGMYLAARMLEGREPESAGHRWDITFEAPVGLPGKVAFAAERVDANTQQFTGWNPRKGRRHFAGQLTLP</sequence>
<keyword evidence="4" id="KW-1185">Reference proteome</keyword>
<dbReference type="Gene3D" id="3.10.129.10">
    <property type="entry name" value="Hotdog Thioesterase"/>
    <property type="match status" value="1"/>
</dbReference>
<comment type="similarity">
    <text evidence="1">Belongs to the enoyl-CoA hydratase/isomerase family.</text>
</comment>
<accession>A0A5R9BE06</accession>
<proteinExistence type="inferred from homology"/>
<feature type="domain" description="MaoC-like" evidence="2">
    <location>
        <begin position="203"/>
        <end position="281"/>
    </location>
</feature>
<dbReference type="Pfam" id="PF01575">
    <property type="entry name" value="MaoC_dehydratas"/>
    <property type="match status" value="1"/>
</dbReference>
<evidence type="ECO:0000313" key="4">
    <source>
        <dbReference type="Proteomes" id="UP000310458"/>
    </source>
</evidence>
<dbReference type="InterPro" id="IPR003965">
    <property type="entry name" value="Fatty_acid_synthase"/>
</dbReference>
<dbReference type="SUPFAM" id="SSF54637">
    <property type="entry name" value="Thioesterase/thiol ester dehydrase-isomerase"/>
    <property type="match status" value="1"/>
</dbReference>
<dbReference type="InterPro" id="IPR029069">
    <property type="entry name" value="HotDog_dom_sf"/>
</dbReference>
<evidence type="ECO:0000259" key="2">
    <source>
        <dbReference type="Pfam" id="PF01575"/>
    </source>
</evidence>
<evidence type="ECO:0000256" key="1">
    <source>
        <dbReference type="ARBA" id="ARBA00005254"/>
    </source>
</evidence>
<dbReference type="RefSeq" id="WP_138252256.1">
    <property type="nucleotide sequence ID" value="NZ_VAVZ01000007.1"/>
</dbReference>
<comment type="caution">
    <text evidence="3">The sequence shown here is derived from an EMBL/GenBank/DDBJ whole genome shotgun (WGS) entry which is preliminary data.</text>
</comment>
<dbReference type="AlphaFoldDB" id="A0A5R9BE06"/>
<evidence type="ECO:0000313" key="3">
    <source>
        <dbReference type="EMBL" id="TLP98885.1"/>
    </source>
</evidence>
<name>A0A5R9BE06_9MICC</name>
<dbReference type="GO" id="GO:0006633">
    <property type="term" value="P:fatty acid biosynthetic process"/>
    <property type="evidence" value="ECO:0007669"/>
    <property type="project" value="InterPro"/>
</dbReference>
<dbReference type="PANTHER" id="PTHR43841">
    <property type="entry name" value="3-HYDROXYACYL-THIOESTER DEHYDRATASE HTDX-RELATED"/>
    <property type="match status" value="1"/>
</dbReference>